<sequence>MKKFIAFIGAMVAGLLVFQSCEEHKISPDKLPEAAKTFISQFFPGTTVTFAEKEKDDGVVKYNVRLSDGTEIDFDKSGAWTSVDCEFSVLPDGILPAPISEYITANYPQAKAYKADKELGGYEVTITGGLELLFNSAGEFIRESR</sequence>
<dbReference type="SUPFAM" id="SSF160574">
    <property type="entry name" value="BT0923-like"/>
    <property type="match status" value="1"/>
</dbReference>
<evidence type="ECO:0000259" key="1">
    <source>
        <dbReference type="Pfam" id="PF11396"/>
    </source>
</evidence>
<dbReference type="Gene3D" id="3.40.1420.30">
    <property type="match status" value="1"/>
</dbReference>
<protein>
    <submittedName>
        <fullName evidence="2">PepSY-like domain-containing protein</fullName>
    </submittedName>
</protein>
<organism evidence="2 3">
    <name type="scientific">Candidatus Cryptobacteroides gallistercoris</name>
    <dbReference type="NCBI Taxonomy" id="2840765"/>
    <lineage>
        <taxon>Bacteria</taxon>
        <taxon>Pseudomonadati</taxon>
        <taxon>Bacteroidota</taxon>
        <taxon>Bacteroidia</taxon>
        <taxon>Bacteroidales</taxon>
        <taxon>Candidatus Cryptobacteroides</taxon>
    </lineage>
</organism>
<dbReference type="PROSITE" id="PS51257">
    <property type="entry name" value="PROKAR_LIPOPROTEIN"/>
    <property type="match status" value="1"/>
</dbReference>
<evidence type="ECO:0000313" key="2">
    <source>
        <dbReference type="EMBL" id="MBO8453345.1"/>
    </source>
</evidence>
<dbReference type="Proteomes" id="UP000771749">
    <property type="component" value="Unassembled WGS sequence"/>
</dbReference>
<comment type="caution">
    <text evidence="2">The sequence shown here is derived from an EMBL/GenBank/DDBJ whole genome shotgun (WGS) entry which is preliminary data.</text>
</comment>
<accession>A0A940DN09</accession>
<feature type="domain" description="Putative beta-lactamase-inhibitor-like PepSY-like" evidence="1">
    <location>
        <begin position="61"/>
        <end position="141"/>
    </location>
</feature>
<gene>
    <name evidence="2" type="ORF">IAC07_01315</name>
</gene>
<evidence type="ECO:0000313" key="3">
    <source>
        <dbReference type="Proteomes" id="UP000771749"/>
    </source>
</evidence>
<name>A0A940DN09_9BACT</name>
<proteinExistence type="predicted"/>
<dbReference type="Pfam" id="PF11396">
    <property type="entry name" value="PepSY_like"/>
    <property type="match status" value="1"/>
</dbReference>
<dbReference type="InterPro" id="IPR021533">
    <property type="entry name" value="PepSY-like"/>
</dbReference>
<reference evidence="2" key="1">
    <citation type="submission" date="2020-10" db="EMBL/GenBank/DDBJ databases">
        <authorList>
            <person name="Gilroy R."/>
        </authorList>
    </citation>
    <scope>NUCLEOTIDE SEQUENCE</scope>
    <source>
        <strain evidence="2">F1-3629</strain>
    </source>
</reference>
<dbReference type="AlphaFoldDB" id="A0A940DN09"/>
<dbReference type="EMBL" id="JADIMJ010000021">
    <property type="protein sequence ID" value="MBO8453345.1"/>
    <property type="molecule type" value="Genomic_DNA"/>
</dbReference>
<reference evidence="2" key="2">
    <citation type="journal article" date="2021" name="PeerJ">
        <title>Extensive microbial diversity within the chicken gut microbiome revealed by metagenomics and culture.</title>
        <authorList>
            <person name="Gilroy R."/>
            <person name="Ravi A."/>
            <person name="Getino M."/>
            <person name="Pursley I."/>
            <person name="Horton D.L."/>
            <person name="Alikhan N.F."/>
            <person name="Baker D."/>
            <person name="Gharbi K."/>
            <person name="Hall N."/>
            <person name="Watson M."/>
            <person name="Adriaenssens E.M."/>
            <person name="Foster-Nyarko E."/>
            <person name="Jarju S."/>
            <person name="Secka A."/>
            <person name="Antonio M."/>
            <person name="Oren A."/>
            <person name="Chaudhuri R.R."/>
            <person name="La Ragione R."/>
            <person name="Hildebrand F."/>
            <person name="Pallen M.J."/>
        </authorList>
    </citation>
    <scope>NUCLEOTIDE SEQUENCE</scope>
    <source>
        <strain evidence="2">F1-3629</strain>
    </source>
</reference>